<accession>A0A347ZWE7</accession>
<dbReference type="GO" id="GO:0003677">
    <property type="term" value="F:DNA binding"/>
    <property type="evidence" value="ECO:0007669"/>
    <property type="project" value="UniProtKB-KW"/>
</dbReference>
<dbReference type="InterPro" id="IPR007324">
    <property type="entry name" value="Sugar-bd_dom_put"/>
</dbReference>
<comment type="similarity">
    <text evidence="1">Belongs to the SorC transcriptional regulatory family.</text>
</comment>
<keyword evidence="3 6" id="KW-0238">DNA-binding</keyword>
<dbReference type="GO" id="GO:0030246">
    <property type="term" value="F:carbohydrate binding"/>
    <property type="evidence" value="ECO:0007669"/>
    <property type="project" value="InterPro"/>
</dbReference>
<dbReference type="InterPro" id="IPR037171">
    <property type="entry name" value="NagB/RpiA_transferase-like"/>
</dbReference>
<dbReference type="InterPro" id="IPR013324">
    <property type="entry name" value="RNA_pol_sigma_r3/r4-like"/>
</dbReference>
<dbReference type="Gene3D" id="3.40.50.1360">
    <property type="match status" value="1"/>
</dbReference>
<keyword evidence="7" id="KW-1185">Reference proteome</keyword>
<dbReference type="RefSeq" id="WP_158675145.1">
    <property type="nucleotide sequence ID" value="NZ_AP018437.1"/>
</dbReference>
<proteinExistence type="inferred from homology"/>
<dbReference type="SUPFAM" id="SSF88659">
    <property type="entry name" value="Sigma3 and sigma4 domains of RNA polymerase sigma factors"/>
    <property type="match status" value="1"/>
</dbReference>
<keyword evidence="4" id="KW-0804">Transcription</keyword>
<dbReference type="InterPro" id="IPR051054">
    <property type="entry name" value="SorC_transcr_regulators"/>
</dbReference>
<dbReference type="Pfam" id="PF04198">
    <property type="entry name" value="Sugar-bind"/>
    <property type="match status" value="1"/>
</dbReference>
<evidence type="ECO:0000259" key="5">
    <source>
        <dbReference type="Pfam" id="PF04198"/>
    </source>
</evidence>
<evidence type="ECO:0000313" key="6">
    <source>
        <dbReference type="EMBL" id="REG05371.1"/>
    </source>
</evidence>
<organism evidence="6 7">
    <name type="scientific">Pelolinea submarina</name>
    <dbReference type="NCBI Taxonomy" id="913107"/>
    <lineage>
        <taxon>Bacteria</taxon>
        <taxon>Bacillati</taxon>
        <taxon>Chloroflexota</taxon>
        <taxon>Anaerolineae</taxon>
        <taxon>Anaerolineales</taxon>
        <taxon>Anaerolineaceae</taxon>
        <taxon>Pelolinea</taxon>
    </lineage>
</organism>
<dbReference type="AlphaFoldDB" id="A0A347ZWE7"/>
<evidence type="ECO:0000256" key="1">
    <source>
        <dbReference type="ARBA" id="ARBA00010466"/>
    </source>
</evidence>
<evidence type="ECO:0000256" key="3">
    <source>
        <dbReference type="ARBA" id="ARBA00023125"/>
    </source>
</evidence>
<evidence type="ECO:0000256" key="2">
    <source>
        <dbReference type="ARBA" id="ARBA00023015"/>
    </source>
</evidence>
<dbReference type="PANTHER" id="PTHR34294:SF1">
    <property type="entry name" value="TRANSCRIPTIONAL REGULATOR LSRR"/>
    <property type="match status" value="1"/>
</dbReference>
<reference evidence="6 7" key="1">
    <citation type="submission" date="2018-08" db="EMBL/GenBank/DDBJ databases">
        <title>Genomic Encyclopedia of Type Strains, Phase IV (KMG-IV): sequencing the most valuable type-strain genomes for metagenomic binning, comparative biology and taxonomic classification.</title>
        <authorList>
            <person name="Goeker M."/>
        </authorList>
    </citation>
    <scope>NUCLEOTIDE SEQUENCE [LARGE SCALE GENOMIC DNA]</scope>
    <source>
        <strain evidence="6 7">DSM 23923</strain>
    </source>
</reference>
<dbReference type="Gene3D" id="1.10.10.10">
    <property type="entry name" value="Winged helix-like DNA-binding domain superfamily/Winged helix DNA-binding domain"/>
    <property type="match status" value="1"/>
</dbReference>
<feature type="domain" description="Sugar-binding" evidence="5">
    <location>
        <begin position="58"/>
        <end position="313"/>
    </location>
</feature>
<keyword evidence="2" id="KW-0805">Transcription regulation</keyword>
<sequence>MSIEELELLAKVASKYYVEEKTQNEIAQEMGLSRVKIYRLLKEAKNKNVVVININWPIKESQNLERQFEEIFKLKKAFIIQSRQSIEMPVKTMMGRIVAKYLETILVDGMTMAICMGSSTYEVIQAINPTFRVKVRVAQAVGSLPFKTTEKDSSELARVLSEKLGGEVIYLSSPMIANSPESAQILKNQVVIQNTLDAARNADVVLSGIGKLDAVNSTLVRNQILTVEEVEELIANDAVGDILGQIIKSNGEKMECEYNDRVIGITHEEIKKIPISIALANGPEKAAAILGALRSGATNVLCTDEITAMAVLELNKEH</sequence>
<protein>
    <submittedName>
        <fullName evidence="6">DNA-binding transcriptional regulator LsrR (DeoR family)</fullName>
    </submittedName>
</protein>
<dbReference type="SUPFAM" id="SSF100950">
    <property type="entry name" value="NagB/RpiA/CoA transferase-like"/>
    <property type="match status" value="1"/>
</dbReference>
<dbReference type="PANTHER" id="PTHR34294">
    <property type="entry name" value="TRANSCRIPTIONAL REGULATOR-RELATED"/>
    <property type="match status" value="1"/>
</dbReference>
<dbReference type="Proteomes" id="UP000256388">
    <property type="component" value="Unassembled WGS sequence"/>
</dbReference>
<evidence type="ECO:0000313" key="7">
    <source>
        <dbReference type="Proteomes" id="UP000256388"/>
    </source>
</evidence>
<comment type="caution">
    <text evidence="6">The sequence shown here is derived from an EMBL/GenBank/DDBJ whole genome shotgun (WGS) entry which is preliminary data.</text>
</comment>
<dbReference type="EMBL" id="QUMS01000005">
    <property type="protein sequence ID" value="REG05371.1"/>
    <property type="molecule type" value="Genomic_DNA"/>
</dbReference>
<evidence type="ECO:0000256" key="4">
    <source>
        <dbReference type="ARBA" id="ARBA00023163"/>
    </source>
</evidence>
<gene>
    <name evidence="6" type="ORF">DFR64_2771</name>
</gene>
<dbReference type="InterPro" id="IPR036388">
    <property type="entry name" value="WH-like_DNA-bd_sf"/>
</dbReference>
<name>A0A347ZWE7_9CHLR</name>
<dbReference type="OrthoDB" id="58802at2"/>